<keyword evidence="1" id="KW-0378">Hydrolase</keyword>
<dbReference type="GO" id="GO:0008477">
    <property type="term" value="F:purine nucleosidase activity"/>
    <property type="evidence" value="ECO:0007669"/>
    <property type="project" value="TreeGrafter"/>
</dbReference>
<dbReference type="PANTHER" id="PTHR12304:SF4">
    <property type="entry name" value="URIDINE NUCLEOSIDASE"/>
    <property type="match status" value="1"/>
</dbReference>
<dbReference type="PANTHER" id="PTHR12304">
    <property type="entry name" value="INOSINE-URIDINE PREFERRING NUCLEOSIDE HYDROLASE"/>
    <property type="match status" value="1"/>
</dbReference>
<dbReference type="EMBL" id="MWQY01000012">
    <property type="protein sequence ID" value="ORC34666.1"/>
    <property type="molecule type" value="Genomic_DNA"/>
</dbReference>
<keyword evidence="5" id="KW-1185">Reference proteome</keyword>
<dbReference type="Proteomes" id="UP000192343">
    <property type="component" value="Unassembled WGS sequence"/>
</dbReference>
<organism evidence="4 5">
    <name type="scientific">Marispirochaeta aestuarii</name>
    <dbReference type="NCBI Taxonomy" id="1963862"/>
    <lineage>
        <taxon>Bacteria</taxon>
        <taxon>Pseudomonadati</taxon>
        <taxon>Spirochaetota</taxon>
        <taxon>Spirochaetia</taxon>
        <taxon>Spirochaetales</taxon>
        <taxon>Spirochaetaceae</taxon>
        <taxon>Marispirochaeta</taxon>
    </lineage>
</organism>
<keyword evidence="2" id="KW-0326">Glycosidase</keyword>
<dbReference type="GO" id="GO:0005829">
    <property type="term" value="C:cytosol"/>
    <property type="evidence" value="ECO:0007669"/>
    <property type="project" value="TreeGrafter"/>
</dbReference>
<dbReference type="SUPFAM" id="SSF53590">
    <property type="entry name" value="Nucleoside hydrolase"/>
    <property type="match status" value="1"/>
</dbReference>
<dbReference type="InterPro" id="IPR001910">
    <property type="entry name" value="Inosine/uridine_hydrolase_dom"/>
</dbReference>
<reference evidence="4 5" key="1">
    <citation type="submission" date="2017-03" db="EMBL/GenBank/DDBJ databases">
        <title>Draft Genome sequence of Marispirochaeta sp. strain JC444.</title>
        <authorList>
            <person name="Shivani Y."/>
            <person name="Subhash Y."/>
            <person name="Sasikala C."/>
            <person name="Ramana C."/>
        </authorList>
    </citation>
    <scope>NUCLEOTIDE SEQUENCE [LARGE SCALE GENOMIC DNA]</scope>
    <source>
        <strain evidence="4 5">JC444</strain>
    </source>
</reference>
<name>A0A1Y1RWR7_9SPIO</name>
<comment type="caution">
    <text evidence="4">The sequence shown here is derived from an EMBL/GenBank/DDBJ whole genome shotgun (WGS) entry which is preliminary data.</text>
</comment>
<proteinExistence type="predicted"/>
<gene>
    <name evidence="4" type="ORF">B4O97_12015</name>
</gene>
<dbReference type="AlphaFoldDB" id="A0A1Y1RWR7"/>
<evidence type="ECO:0000313" key="5">
    <source>
        <dbReference type="Proteomes" id="UP000192343"/>
    </source>
</evidence>
<dbReference type="InterPro" id="IPR036452">
    <property type="entry name" value="Ribo_hydro-like"/>
</dbReference>
<sequence length="336" mass="36821">MMNRRKIIIDTDPGIDDAFAIIAALSCSQFEVLGITVVGGNNQLNSCVNNALGLVSLMDSRCPVHAGAPVSLNELRLGKTAVEHSTETHGKGGLGGVSLPGDPAGLSTVHAADFIAETVRSNPGEVEIVTLGPLTNIALAMERQPGLLQDVKCIWSMGGGVEKGNRTVVAEFNYWADPEAAARVFAQGQSTSLNMIGLDVTTKTSFSMNDLFFLKLEGGRLGKFFHDITEQYTRVYWERFRLCGCVIHDLVAMMIAIDPSLCGEGDVFPRVNVRIETEGMCRGQTLVDLHNHRDLRDLPRNASVYMGIDRNRYKLRFFETVFKDVSQLYEKHVLGT</sequence>
<accession>A0A1Y1RWR7</accession>
<feature type="domain" description="Inosine/uridine-preferring nucleoside hydrolase" evidence="3">
    <location>
        <begin position="7"/>
        <end position="313"/>
    </location>
</feature>
<dbReference type="Pfam" id="PF01156">
    <property type="entry name" value="IU_nuc_hydro"/>
    <property type="match status" value="1"/>
</dbReference>
<evidence type="ECO:0000313" key="4">
    <source>
        <dbReference type="EMBL" id="ORC34666.1"/>
    </source>
</evidence>
<dbReference type="STRING" id="1963862.B4O97_12015"/>
<evidence type="ECO:0000259" key="3">
    <source>
        <dbReference type="Pfam" id="PF01156"/>
    </source>
</evidence>
<dbReference type="GO" id="GO:0006152">
    <property type="term" value="P:purine nucleoside catabolic process"/>
    <property type="evidence" value="ECO:0007669"/>
    <property type="project" value="TreeGrafter"/>
</dbReference>
<protein>
    <recommendedName>
        <fullName evidence="3">Inosine/uridine-preferring nucleoside hydrolase domain-containing protein</fullName>
    </recommendedName>
</protein>
<dbReference type="InterPro" id="IPR023186">
    <property type="entry name" value="IUNH"/>
</dbReference>
<dbReference type="Gene3D" id="3.90.245.10">
    <property type="entry name" value="Ribonucleoside hydrolase-like"/>
    <property type="match status" value="1"/>
</dbReference>
<evidence type="ECO:0000256" key="2">
    <source>
        <dbReference type="ARBA" id="ARBA00023295"/>
    </source>
</evidence>
<evidence type="ECO:0000256" key="1">
    <source>
        <dbReference type="ARBA" id="ARBA00022801"/>
    </source>
</evidence>